<dbReference type="InterPro" id="IPR036374">
    <property type="entry name" value="OxRdtase_Mopterin-bd_sf"/>
</dbReference>
<dbReference type="PRINTS" id="PR00407">
    <property type="entry name" value="EUMOPTERIN"/>
</dbReference>
<keyword evidence="2" id="KW-0500">Molybdenum</keyword>
<dbReference type="RefSeq" id="WP_160115923.1">
    <property type="nucleotide sequence ID" value="NZ_FNUY01000022.1"/>
</dbReference>
<sequence>MPRRLVELPLLRRLKPGLYVHDEEALNAEPGLELLDEPITPIDAFFIRNNGALPEIDPAREWTLTIDGEVERPRVWTLPELRATFETVTLTAVIECAGNGRSQFSPVTDGLPWRLGAVGCARWTGVRLKDVLEHSGVKPSAVYTGHYAPDRQISDPAKPALSRGLPIAKALAPETLIAFGMNGEPLAPLHGAPLRIVAPGFPGSAWQKWLDRISLRPHEHDGEKMCGTNYRLPIVPVRPGEAIADSQFAVITDMPVKSLISHPTHGFISAVGSTLTVAGYAWSGSIPVESVRVSCDGGESWREAELLPGEGPFAWRRFTADFAIEKAGPLMVLAQARDRDGNVQPLDAAPWNPRGYCNNQVQRVSGAAR</sequence>
<dbReference type="GO" id="GO:0006790">
    <property type="term" value="P:sulfur compound metabolic process"/>
    <property type="evidence" value="ECO:0007669"/>
    <property type="project" value="TreeGrafter"/>
</dbReference>
<dbReference type="PANTHER" id="PTHR19372:SF7">
    <property type="entry name" value="SULFITE OXIDASE, MITOCHONDRIAL"/>
    <property type="match status" value="1"/>
</dbReference>
<dbReference type="EMBL" id="FNUY01000022">
    <property type="protein sequence ID" value="SEG83163.1"/>
    <property type="molecule type" value="Genomic_DNA"/>
</dbReference>
<proteinExistence type="predicted"/>
<evidence type="ECO:0000256" key="1">
    <source>
        <dbReference type="ARBA" id="ARBA00001924"/>
    </source>
</evidence>
<dbReference type="OrthoDB" id="9778777at2"/>
<organism evidence="7 8">
    <name type="scientific">Bosea lathyri</name>
    <dbReference type="NCBI Taxonomy" id="1036778"/>
    <lineage>
        <taxon>Bacteria</taxon>
        <taxon>Pseudomonadati</taxon>
        <taxon>Pseudomonadota</taxon>
        <taxon>Alphaproteobacteria</taxon>
        <taxon>Hyphomicrobiales</taxon>
        <taxon>Boseaceae</taxon>
        <taxon>Bosea</taxon>
    </lineage>
</organism>
<evidence type="ECO:0000256" key="4">
    <source>
        <dbReference type="ARBA" id="ARBA00023002"/>
    </source>
</evidence>
<dbReference type="SUPFAM" id="SSF81296">
    <property type="entry name" value="E set domains"/>
    <property type="match status" value="1"/>
</dbReference>
<comment type="cofactor">
    <cofactor evidence="1">
        <name>Mo-molybdopterin</name>
        <dbReference type="ChEBI" id="CHEBI:71302"/>
    </cofactor>
</comment>
<dbReference type="PANTHER" id="PTHR19372">
    <property type="entry name" value="SULFITE REDUCTASE"/>
    <property type="match status" value="1"/>
</dbReference>
<dbReference type="GO" id="GO:0008482">
    <property type="term" value="F:sulfite oxidase activity"/>
    <property type="evidence" value="ECO:0007669"/>
    <property type="project" value="TreeGrafter"/>
</dbReference>
<keyword evidence="3" id="KW-0479">Metal-binding</keyword>
<name>A0A1H6DEL9_9HYPH</name>
<dbReference type="GO" id="GO:0030151">
    <property type="term" value="F:molybdenum ion binding"/>
    <property type="evidence" value="ECO:0007669"/>
    <property type="project" value="InterPro"/>
</dbReference>
<dbReference type="Gene3D" id="2.60.40.650">
    <property type="match status" value="1"/>
</dbReference>
<evidence type="ECO:0000313" key="8">
    <source>
        <dbReference type="Proteomes" id="UP000236743"/>
    </source>
</evidence>
<dbReference type="InterPro" id="IPR008335">
    <property type="entry name" value="Mopterin_OxRdtase_euk"/>
</dbReference>
<dbReference type="GO" id="GO:0043546">
    <property type="term" value="F:molybdopterin cofactor binding"/>
    <property type="evidence" value="ECO:0007669"/>
    <property type="project" value="TreeGrafter"/>
</dbReference>
<dbReference type="InterPro" id="IPR014756">
    <property type="entry name" value="Ig_E-set"/>
</dbReference>
<gene>
    <name evidence="7" type="ORF">SAMN04488115_1227</name>
</gene>
<protein>
    <submittedName>
        <fullName evidence="7">Sulfite dehydrogenase (Cytochrome) subunit SorA apoprotein</fullName>
    </submittedName>
</protein>
<dbReference type="InterPro" id="IPR005066">
    <property type="entry name" value="MoCF_OxRdtse_dimer"/>
</dbReference>
<dbReference type="Proteomes" id="UP000236743">
    <property type="component" value="Unassembled WGS sequence"/>
</dbReference>
<reference evidence="7 8" key="1">
    <citation type="submission" date="2016-10" db="EMBL/GenBank/DDBJ databases">
        <authorList>
            <person name="de Groot N.N."/>
        </authorList>
    </citation>
    <scope>NUCLEOTIDE SEQUENCE [LARGE SCALE GENOMIC DNA]</scope>
    <source>
        <strain evidence="7 8">DSM 26656</strain>
    </source>
</reference>
<evidence type="ECO:0000259" key="5">
    <source>
        <dbReference type="Pfam" id="PF00174"/>
    </source>
</evidence>
<dbReference type="Pfam" id="PF03404">
    <property type="entry name" value="Mo-co_dimer"/>
    <property type="match status" value="1"/>
</dbReference>
<evidence type="ECO:0000256" key="3">
    <source>
        <dbReference type="ARBA" id="ARBA00022723"/>
    </source>
</evidence>
<evidence type="ECO:0000256" key="2">
    <source>
        <dbReference type="ARBA" id="ARBA00022505"/>
    </source>
</evidence>
<dbReference type="AlphaFoldDB" id="A0A1H6DEL9"/>
<accession>A0A1H6DEL9</accession>
<evidence type="ECO:0000313" key="7">
    <source>
        <dbReference type="EMBL" id="SEG83163.1"/>
    </source>
</evidence>
<dbReference type="SUPFAM" id="SSF56524">
    <property type="entry name" value="Oxidoreductase molybdopterin-binding domain"/>
    <property type="match status" value="1"/>
</dbReference>
<keyword evidence="8" id="KW-1185">Reference proteome</keyword>
<dbReference type="InterPro" id="IPR000572">
    <property type="entry name" value="OxRdtase_Mopterin-bd_dom"/>
</dbReference>
<dbReference type="GO" id="GO:0020037">
    <property type="term" value="F:heme binding"/>
    <property type="evidence" value="ECO:0007669"/>
    <property type="project" value="TreeGrafter"/>
</dbReference>
<evidence type="ECO:0000259" key="6">
    <source>
        <dbReference type="Pfam" id="PF03404"/>
    </source>
</evidence>
<feature type="domain" description="Moybdenum cofactor oxidoreductase dimerisation" evidence="6">
    <location>
        <begin position="250"/>
        <end position="364"/>
    </location>
</feature>
<dbReference type="CDD" id="cd02110">
    <property type="entry name" value="SO_family_Moco_dimer"/>
    <property type="match status" value="1"/>
</dbReference>
<dbReference type="Gene3D" id="3.90.420.10">
    <property type="entry name" value="Oxidoreductase, molybdopterin-binding domain"/>
    <property type="match status" value="1"/>
</dbReference>
<keyword evidence="4" id="KW-0560">Oxidoreductase</keyword>
<dbReference type="Pfam" id="PF00174">
    <property type="entry name" value="Oxidored_molyb"/>
    <property type="match status" value="1"/>
</dbReference>
<feature type="domain" description="Oxidoreductase molybdopterin-binding" evidence="5">
    <location>
        <begin position="51"/>
        <end position="222"/>
    </location>
</feature>